<name>A0ABD2Z9P5_9GENT</name>
<comment type="caution">
    <text evidence="1">The sequence shown here is derived from an EMBL/GenBank/DDBJ whole genome shotgun (WGS) entry which is preliminary data.</text>
</comment>
<evidence type="ECO:0000313" key="1">
    <source>
        <dbReference type="EMBL" id="KAL3516196.1"/>
    </source>
</evidence>
<dbReference type="EMBL" id="JBJUIK010000010">
    <property type="protein sequence ID" value="KAL3516196.1"/>
    <property type="molecule type" value="Genomic_DNA"/>
</dbReference>
<sequence length="112" mass="12331">MKYTNEEMLQLRFATADEDMKLTSTNIVTSDTEALKTDKEMQLFTPTTKQVLEEIAGSSDTVLKPNSTVAGVKKNLNFTATIPCEETAEFATSTETYHCKHHGQVGCSESSC</sequence>
<organism evidence="1 2">
    <name type="scientific">Cinchona calisaya</name>
    <dbReference type="NCBI Taxonomy" id="153742"/>
    <lineage>
        <taxon>Eukaryota</taxon>
        <taxon>Viridiplantae</taxon>
        <taxon>Streptophyta</taxon>
        <taxon>Embryophyta</taxon>
        <taxon>Tracheophyta</taxon>
        <taxon>Spermatophyta</taxon>
        <taxon>Magnoliopsida</taxon>
        <taxon>eudicotyledons</taxon>
        <taxon>Gunneridae</taxon>
        <taxon>Pentapetalae</taxon>
        <taxon>asterids</taxon>
        <taxon>lamiids</taxon>
        <taxon>Gentianales</taxon>
        <taxon>Rubiaceae</taxon>
        <taxon>Cinchonoideae</taxon>
        <taxon>Cinchoneae</taxon>
        <taxon>Cinchona</taxon>
    </lineage>
</organism>
<dbReference type="AlphaFoldDB" id="A0ABD2Z9P5"/>
<proteinExistence type="predicted"/>
<gene>
    <name evidence="1" type="ORF">ACH5RR_023098</name>
</gene>
<reference evidence="1 2" key="1">
    <citation type="submission" date="2024-11" db="EMBL/GenBank/DDBJ databases">
        <title>A near-complete genome assembly of Cinchona calisaya.</title>
        <authorList>
            <person name="Lian D.C."/>
            <person name="Zhao X.W."/>
            <person name="Wei L."/>
        </authorList>
    </citation>
    <scope>NUCLEOTIDE SEQUENCE [LARGE SCALE GENOMIC DNA]</scope>
    <source>
        <tissue evidence="1">Nenye</tissue>
    </source>
</reference>
<evidence type="ECO:0000313" key="2">
    <source>
        <dbReference type="Proteomes" id="UP001630127"/>
    </source>
</evidence>
<protein>
    <submittedName>
        <fullName evidence="1">Uncharacterized protein</fullName>
    </submittedName>
</protein>
<accession>A0ABD2Z9P5</accession>
<dbReference type="Proteomes" id="UP001630127">
    <property type="component" value="Unassembled WGS sequence"/>
</dbReference>
<keyword evidence="2" id="KW-1185">Reference proteome</keyword>